<keyword evidence="3" id="KW-0720">Serine protease</keyword>
<evidence type="ECO:0000259" key="5">
    <source>
        <dbReference type="Pfam" id="PF17815"/>
    </source>
</evidence>
<dbReference type="GO" id="GO:0006508">
    <property type="term" value="P:proteolysis"/>
    <property type="evidence" value="ECO:0007669"/>
    <property type="project" value="UniProtKB-KW"/>
</dbReference>
<feature type="signal peptide" evidence="4">
    <location>
        <begin position="1"/>
        <end position="23"/>
    </location>
</feature>
<dbReference type="Gene3D" id="2.30.42.10">
    <property type="match status" value="1"/>
</dbReference>
<dbReference type="GO" id="GO:0004252">
    <property type="term" value="F:serine-type endopeptidase activity"/>
    <property type="evidence" value="ECO:0007669"/>
    <property type="project" value="TreeGrafter"/>
</dbReference>
<keyword evidence="4" id="KW-0732">Signal</keyword>
<keyword evidence="7" id="KW-1185">Reference proteome</keyword>
<dbReference type="PANTHER" id="PTHR45980">
    <property type="match status" value="1"/>
</dbReference>
<dbReference type="SUPFAM" id="SSF50156">
    <property type="entry name" value="PDZ domain-like"/>
    <property type="match status" value="1"/>
</dbReference>
<dbReference type="InterPro" id="IPR036034">
    <property type="entry name" value="PDZ_sf"/>
</dbReference>
<sequence>MNRNSSISLITLFLCFVSLPIFGKTSAVEKEDNSIVQIKSTVQYPNFAEPWRYKHPETRTSYGVVIGENLVLTTAQTVYYQTNIEIQKFGSLKNFSANIVKLDPDLGLAILKVGDSEFSSGLKAVSFPSEVFLPSSGLVIEYQEYRNLSEKKIRSIKLDIDQYTNGYVELPYLEVQSDEKMDGIGELVVEEASRIPQGILIQFKDSSHSGKLIPSFTIKRFIESTEKNAFSYKGFRYRSLVDKTSREFYGVKKEDQGIIVAEIYPGTPASKLLKLEDVIVEAGGYKIDPKGYFDHPKYGKISLAYLFHSGDDLGFKSGKKIPLKIIRAKKMVQVQMELAPFPESAVKIPYGNTRYRIPNYIMLGGIVFQELTEHFLMEQGNQWRARSNKELLYLNDYHRIQKEESEEKVLLLSHVFPIPGNQAYHSLRQLILKSVNSEKVKNLADLQRIVSANQKDFLVLETEDGTQIVFGKEELGKLNEEAMKIFRIAKSTNL</sequence>
<proteinExistence type="predicted"/>
<dbReference type="Pfam" id="PF17815">
    <property type="entry name" value="PDZ_3"/>
    <property type="match status" value="1"/>
</dbReference>
<protein>
    <submittedName>
        <fullName evidence="6">PDZ domain-containing protein</fullName>
    </submittedName>
</protein>
<dbReference type="Gene3D" id="3.20.190.20">
    <property type="match status" value="1"/>
</dbReference>
<dbReference type="SUPFAM" id="SSF50494">
    <property type="entry name" value="Trypsin-like serine proteases"/>
    <property type="match status" value="1"/>
</dbReference>
<comment type="caution">
    <text evidence="6">The sequence shown here is derived from an EMBL/GenBank/DDBJ whole genome shotgun (WGS) entry which is preliminary data.</text>
</comment>
<dbReference type="RefSeq" id="WP_135759930.1">
    <property type="nucleotide sequence ID" value="NZ_RQHW01000028.1"/>
</dbReference>
<dbReference type="EMBL" id="RQHW01000028">
    <property type="protein sequence ID" value="TGN19614.1"/>
    <property type="molecule type" value="Genomic_DNA"/>
</dbReference>
<organism evidence="6 7">
    <name type="scientific">Leptospira idonii</name>
    <dbReference type="NCBI Taxonomy" id="1193500"/>
    <lineage>
        <taxon>Bacteria</taxon>
        <taxon>Pseudomonadati</taxon>
        <taxon>Spirochaetota</taxon>
        <taxon>Spirochaetia</taxon>
        <taxon>Leptospirales</taxon>
        <taxon>Leptospiraceae</taxon>
        <taxon>Leptospira</taxon>
    </lineage>
</organism>
<dbReference type="InterPro" id="IPR046449">
    <property type="entry name" value="DEGP_PDZ_sf"/>
</dbReference>
<dbReference type="InterPro" id="IPR043504">
    <property type="entry name" value="Peptidase_S1_PA_chymotrypsin"/>
</dbReference>
<accession>A0A4R9LYZ2</accession>
<name>A0A4R9LYZ2_9LEPT</name>
<keyword evidence="2" id="KW-0378">Hydrolase</keyword>
<keyword evidence="1" id="KW-0645">Protease</keyword>
<dbReference type="AlphaFoldDB" id="A0A4R9LYZ2"/>
<dbReference type="InterPro" id="IPR041517">
    <property type="entry name" value="DEGP_PDZ"/>
</dbReference>
<evidence type="ECO:0000313" key="6">
    <source>
        <dbReference type="EMBL" id="TGN19614.1"/>
    </source>
</evidence>
<evidence type="ECO:0000256" key="3">
    <source>
        <dbReference type="ARBA" id="ARBA00022825"/>
    </source>
</evidence>
<gene>
    <name evidence="6" type="ORF">EHS15_07450</name>
</gene>
<feature type="domain" description="Protease Do-like PDZ" evidence="5">
    <location>
        <begin position="356"/>
        <end position="491"/>
    </location>
</feature>
<dbReference type="PANTHER" id="PTHR45980:SF9">
    <property type="entry name" value="PROTEASE DO-LIKE 10, MITOCHONDRIAL-RELATED"/>
    <property type="match status" value="1"/>
</dbReference>
<feature type="chain" id="PRO_5020276348" evidence="4">
    <location>
        <begin position="24"/>
        <end position="494"/>
    </location>
</feature>
<evidence type="ECO:0000256" key="1">
    <source>
        <dbReference type="ARBA" id="ARBA00022670"/>
    </source>
</evidence>
<dbReference type="OrthoDB" id="338897at2"/>
<dbReference type="InterPro" id="IPR009003">
    <property type="entry name" value="Peptidase_S1_PA"/>
</dbReference>
<evidence type="ECO:0000256" key="4">
    <source>
        <dbReference type="SAM" id="SignalP"/>
    </source>
</evidence>
<evidence type="ECO:0000256" key="2">
    <source>
        <dbReference type="ARBA" id="ARBA00022801"/>
    </source>
</evidence>
<dbReference type="Gene3D" id="2.40.10.10">
    <property type="entry name" value="Trypsin-like serine proteases"/>
    <property type="match status" value="1"/>
</dbReference>
<evidence type="ECO:0000313" key="7">
    <source>
        <dbReference type="Proteomes" id="UP000298058"/>
    </source>
</evidence>
<reference evidence="6" key="1">
    <citation type="journal article" date="2019" name="PLoS Negl. Trop. Dis.">
        <title>Revisiting the worldwide diversity of Leptospira species in the environment.</title>
        <authorList>
            <person name="Vincent A.T."/>
            <person name="Schiettekatte O."/>
            <person name="Bourhy P."/>
            <person name="Veyrier F.J."/>
            <person name="Picardeau M."/>
        </authorList>
    </citation>
    <scope>NUCLEOTIDE SEQUENCE [LARGE SCALE GENOMIC DNA]</scope>
    <source>
        <strain evidence="6">201300427</strain>
    </source>
</reference>
<dbReference type="Proteomes" id="UP000298058">
    <property type="component" value="Unassembled WGS sequence"/>
</dbReference>